<dbReference type="RefSeq" id="WP_206983054.1">
    <property type="nucleotide sequence ID" value="NZ_JAFLQZ010000003.1"/>
</dbReference>
<name>A0A939EW15_9BACT</name>
<sequence>MLPTLTFNPEPTAKTRYYTNLLSVMSFFVSPHEMEQAGFLPAVGLPSGTSYEQGQLYVCLTPQGTLRLYVPDGDDNLVELSSGNLYDPVVHYAGPVANHAELFRLMSYVRTAGLAA</sequence>
<accession>A0A939EW15</accession>
<protein>
    <submittedName>
        <fullName evidence="1">Uncharacterized protein</fullName>
    </submittedName>
</protein>
<dbReference type="Proteomes" id="UP000664144">
    <property type="component" value="Unassembled WGS sequence"/>
</dbReference>
<comment type="caution">
    <text evidence="1">The sequence shown here is derived from an EMBL/GenBank/DDBJ whole genome shotgun (WGS) entry which is preliminary data.</text>
</comment>
<organism evidence="1 2">
    <name type="scientific">Hymenobacter telluris</name>
    <dbReference type="NCBI Taxonomy" id="2816474"/>
    <lineage>
        <taxon>Bacteria</taxon>
        <taxon>Pseudomonadati</taxon>
        <taxon>Bacteroidota</taxon>
        <taxon>Cytophagia</taxon>
        <taxon>Cytophagales</taxon>
        <taxon>Hymenobacteraceae</taxon>
        <taxon>Hymenobacter</taxon>
    </lineage>
</organism>
<dbReference type="AlphaFoldDB" id="A0A939EW15"/>
<keyword evidence="2" id="KW-1185">Reference proteome</keyword>
<proteinExistence type="predicted"/>
<gene>
    <name evidence="1" type="ORF">J0X19_06965</name>
</gene>
<dbReference type="EMBL" id="JAFLQZ010000003">
    <property type="protein sequence ID" value="MBO0357680.1"/>
    <property type="molecule type" value="Genomic_DNA"/>
</dbReference>
<evidence type="ECO:0000313" key="2">
    <source>
        <dbReference type="Proteomes" id="UP000664144"/>
    </source>
</evidence>
<reference evidence="1" key="1">
    <citation type="submission" date="2021-03" db="EMBL/GenBank/DDBJ databases">
        <authorList>
            <person name="Kim M.K."/>
        </authorList>
    </citation>
    <scope>NUCLEOTIDE SEQUENCE</scope>
    <source>
        <strain evidence="1">BT186</strain>
    </source>
</reference>
<evidence type="ECO:0000313" key="1">
    <source>
        <dbReference type="EMBL" id="MBO0357680.1"/>
    </source>
</evidence>